<dbReference type="InterPro" id="IPR000780">
    <property type="entry name" value="CheR_MeTrfase"/>
</dbReference>
<dbReference type="PROSITE" id="PS50123">
    <property type="entry name" value="CHER"/>
    <property type="match status" value="1"/>
</dbReference>
<dbReference type="AlphaFoldDB" id="A0A160N5F6"/>
<reference evidence="7 8" key="1">
    <citation type="submission" date="2016-02" db="EMBL/GenBank/DDBJ databases">
        <title>Complete genome sequencing and analysis of ATSB10, Dyella thiooxydans isolated from rhizosphere soil of sunflower (Helianthus annuus L.).</title>
        <authorList>
            <person name="Lee Y."/>
            <person name="Hwangbo K."/>
            <person name="Chung H."/>
            <person name="Yoo J."/>
            <person name="Kim K.Y."/>
            <person name="Sa T.M."/>
            <person name="Um Y."/>
            <person name="Madhaiyan M."/>
        </authorList>
    </citation>
    <scope>NUCLEOTIDE SEQUENCE [LARGE SCALE GENOMIC DNA]</scope>
    <source>
        <strain evidence="7 8">ATSB10</strain>
    </source>
</reference>
<dbReference type="Pfam" id="PF01739">
    <property type="entry name" value="CheR"/>
    <property type="match status" value="1"/>
</dbReference>
<keyword evidence="8" id="KW-1185">Reference proteome</keyword>
<dbReference type="RefSeq" id="WP_083966291.1">
    <property type="nucleotide sequence ID" value="NZ_CP014841.1"/>
</dbReference>
<sequence>MMLETEVTVDPAIQAALFARVRRHTGIAMAERKWTLLQGRLRRRLQALSLSNYGDYLAVLDSSNDEVGRFIDLVTTNETSFFRTPRIWDYLWHGFLPAWHAAHPGDALQIWSAAASTGEEAYSLAMLCEEFREKHPDFRYRILGTDIAAGVLETGRAGHYLGRNIDGLRKVRPAMLEKYFLGVDEVYTASPMLRAAVNFRTHNLYQRLEEPTRFDLVLLRNVLIYFDESGQETVLENVRQSMSPRAVLLVGESESLNRLRTGFAYQQPLIYRNDRPPV</sequence>
<evidence type="ECO:0000256" key="3">
    <source>
        <dbReference type="ARBA" id="ARBA00022603"/>
    </source>
</evidence>
<dbReference type="Gene3D" id="3.40.50.150">
    <property type="entry name" value="Vaccinia Virus protein VP39"/>
    <property type="match status" value="1"/>
</dbReference>
<keyword evidence="3" id="KW-0489">Methyltransferase</keyword>
<organism evidence="7 8">
    <name type="scientific">Dyella thiooxydans</name>
    <dbReference type="NCBI Taxonomy" id="445710"/>
    <lineage>
        <taxon>Bacteria</taxon>
        <taxon>Pseudomonadati</taxon>
        <taxon>Pseudomonadota</taxon>
        <taxon>Gammaproteobacteria</taxon>
        <taxon>Lysobacterales</taxon>
        <taxon>Rhodanobacteraceae</taxon>
        <taxon>Dyella</taxon>
    </lineage>
</organism>
<dbReference type="EMBL" id="CP014841">
    <property type="protein sequence ID" value="AND71217.1"/>
    <property type="molecule type" value="Genomic_DNA"/>
</dbReference>
<dbReference type="STRING" id="445710.ATSB10_37630"/>
<dbReference type="Pfam" id="PF03705">
    <property type="entry name" value="CheR_N"/>
    <property type="match status" value="1"/>
</dbReference>
<protein>
    <recommendedName>
        <fullName evidence="2">protein-glutamate O-methyltransferase</fullName>
        <ecNumber evidence="2">2.1.1.80</ecNumber>
    </recommendedName>
</protein>
<feature type="domain" description="CheR-type methyltransferase" evidence="6">
    <location>
        <begin position="2"/>
        <end position="276"/>
    </location>
</feature>
<dbReference type="InterPro" id="IPR050903">
    <property type="entry name" value="Bact_Chemotaxis_MeTrfase"/>
</dbReference>
<comment type="catalytic activity">
    <reaction evidence="1">
        <text>L-glutamyl-[protein] + S-adenosyl-L-methionine = [protein]-L-glutamate 5-O-methyl ester + S-adenosyl-L-homocysteine</text>
        <dbReference type="Rhea" id="RHEA:24452"/>
        <dbReference type="Rhea" id="RHEA-COMP:10208"/>
        <dbReference type="Rhea" id="RHEA-COMP:10311"/>
        <dbReference type="ChEBI" id="CHEBI:29973"/>
        <dbReference type="ChEBI" id="CHEBI:57856"/>
        <dbReference type="ChEBI" id="CHEBI:59789"/>
        <dbReference type="ChEBI" id="CHEBI:82795"/>
        <dbReference type="EC" id="2.1.1.80"/>
    </reaction>
</comment>
<dbReference type="EC" id="2.1.1.80" evidence="2"/>
<dbReference type="PRINTS" id="PR00996">
    <property type="entry name" value="CHERMTFRASE"/>
</dbReference>
<dbReference type="PANTHER" id="PTHR24422:SF26">
    <property type="entry name" value="CHEMOTAXIS PROTEIN METHYLTRANSFERASE"/>
    <property type="match status" value="1"/>
</dbReference>
<evidence type="ECO:0000313" key="8">
    <source>
        <dbReference type="Proteomes" id="UP000077255"/>
    </source>
</evidence>
<evidence type="ECO:0000313" key="7">
    <source>
        <dbReference type="EMBL" id="AND71217.1"/>
    </source>
</evidence>
<accession>A0A160N5F6</accession>
<keyword evidence="4" id="KW-0808">Transferase</keyword>
<evidence type="ECO:0000256" key="5">
    <source>
        <dbReference type="ARBA" id="ARBA00022691"/>
    </source>
</evidence>
<dbReference type="InterPro" id="IPR022642">
    <property type="entry name" value="CheR_C"/>
</dbReference>
<evidence type="ECO:0000256" key="2">
    <source>
        <dbReference type="ARBA" id="ARBA00012534"/>
    </source>
</evidence>
<dbReference type="Gene3D" id="1.10.155.10">
    <property type="entry name" value="Chemotaxis receptor methyltransferase CheR, N-terminal domain"/>
    <property type="match status" value="1"/>
</dbReference>
<dbReference type="KEGG" id="dtx:ATSB10_37630"/>
<gene>
    <name evidence="7" type="ORF">ATSB10_37630</name>
</gene>
<keyword evidence="5" id="KW-0949">S-adenosyl-L-methionine</keyword>
<dbReference type="OrthoDB" id="9816309at2"/>
<dbReference type="SUPFAM" id="SSF53335">
    <property type="entry name" value="S-adenosyl-L-methionine-dependent methyltransferases"/>
    <property type="match status" value="1"/>
</dbReference>
<dbReference type="InterPro" id="IPR036804">
    <property type="entry name" value="CheR_N_sf"/>
</dbReference>
<proteinExistence type="predicted"/>
<dbReference type="PATRIC" id="fig|445710.3.peg.3761"/>
<dbReference type="PANTHER" id="PTHR24422">
    <property type="entry name" value="CHEMOTAXIS PROTEIN METHYLTRANSFERASE"/>
    <property type="match status" value="1"/>
</dbReference>
<evidence type="ECO:0000256" key="4">
    <source>
        <dbReference type="ARBA" id="ARBA00022679"/>
    </source>
</evidence>
<dbReference type="GO" id="GO:0032259">
    <property type="term" value="P:methylation"/>
    <property type="evidence" value="ECO:0007669"/>
    <property type="project" value="UniProtKB-KW"/>
</dbReference>
<dbReference type="Proteomes" id="UP000077255">
    <property type="component" value="Chromosome"/>
</dbReference>
<evidence type="ECO:0000256" key="1">
    <source>
        <dbReference type="ARBA" id="ARBA00001541"/>
    </source>
</evidence>
<dbReference type="GO" id="GO:0008983">
    <property type="term" value="F:protein-glutamate O-methyltransferase activity"/>
    <property type="evidence" value="ECO:0007669"/>
    <property type="project" value="UniProtKB-EC"/>
</dbReference>
<dbReference type="InterPro" id="IPR029063">
    <property type="entry name" value="SAM-dependent_MTases_sf"/>
</dbReference>
<dbReference type="SMART" id="SM00138">
    <property type="entry name" value="MeTrc"/>
    <property type="match status" value="1"/>
</dbReference>
<evidence type="ECO:0000259" key="6">
    <source>
        <dbReference type="PROSITE" id="PS50123"/>
    </source>
</evidence>
<dbReference type="SUPFAM" id="SSF47757">
    <property type="entry name" value="Chemotaxis receptor methyltransferase CheR, N-terminal domain"/>
    <property type="match status" value="1"/>
</dbReference>
<dbReference type="InterPro" id="IPR022641">
    <property type="entry name" value="CheR_N"/>
</dbReference>
<name>A0A160N5F6_9GAMM</name>